<organism evidence="2 3">
    <name type="scientific">Drosophila lebanonensis</name>
    <name type="common">Fruit fly</name>
    <name type="synonym">Scaptodrosophila lebanonensis</name>
    <dbReference type="NCBI Taxonomy" id="7225"/>
    <lineage>
        <taxon>Eukaryota</taxon>
        <taxon>Metazoa</taxon>
        <taxon>Ecdysozoa</taxon>
        <taxon>Arthropoda</taxon>
        <taxon>Hexapoda</taxon>
        <taxon>Insecta</taxon>
        <taxon>Pterygota</taxon>
        <taxon>Neoptera</taxon>
        <taxon>Endopterygota</taxon>
        <taxon>Diptera</taxon>
        <taxon>Brachycera</taxon>
        <taxon>Muscomorpha</taxon>
        <taxon>Ephydroidea</taxon>
        <taxon>Drosophilidae</taxon>
        <taxon>Scaptodrosophila</taxon>
    </lineage>
</organism>
<sequence>MLVLLLLLSFVALLQGLSISPNVKVIEKANGNGIEEFDVNHPEAVLLKPLVRELPGKSFELKYELGARKAGDSVVFHETSPKVVFHMPSNPQVQMVCPSPDIDEVTFLRITTYQNSRKGDAYVSNGGIGRKHILFTVNAYGTKNWQWEIEIYARRT</sequence>
<dbReference type="RefSeq" id="XP_030372278.1">
    <property type="nucleotide sequence ID" value="XM_030516418.1"/>
</dbReference>
<dbReference type="GeneID" id="115622474"/>
<dbReference type="InterPro" id="IPR031734">
    <property type="entry name" value="MBF2"/>
</dbReference>
<feature type="chain" id="PRO_5026882523" evidence="1">
    <location>
        <begin position="17"/>
        <end position="156"/>
    </location>
</feature>
<feature type="signal peptide" evidence="1">
    <location>
        <begin position="1"/>
        <end position="16"/>
    </location>
</feature>
<dbReference type="Proteomes" id="UP000504634">
    <property type="component" value="Unplaced"/>
</dbReference>
<evidence type="ECO:0000256" key="1">
    <source>
        <dbReference type="SAM" id="SignalP"/>
    </source>
</evidence>
<evidence type="ECO:0000313" key="2">
    <source>
        <dbReference type="Proteomes" id="UP000504634"/>
    </source>
</evidence>
<protein>
    <submittedName>
        <fullName evidence="3">Uncharacterized protein LOC115622474</fullName>
    </submittedName>
</protein>
<dbReference type="Pfam" id="PF15868">
    <property type="entry name" value="MBF2"/>
    <property type="match status" value="1"/>
</dbReference>
<gene>
    <name evidence="3" type="primary">LOC115622474</name>
</gene>
<proteinExistence type="predicted"/>
<accession>A0A6J2TB00</accession>
<keyword evidence="1" id="KW-0732">Signal</keyword>
<reference evidence="3" key="1">
    <citation type="submission" date="2025-08" db="UniProtKB">
        <authorList>
            <consortium name="RefSeq"/>
        </authorList>
    </citation>
    <scope>IDENTIFICATION</scope>
    <source>
        <strain evidence="3">11010-0011.00</strain>
        <tissue evidence="3">Whole body</tissue>
    </source>
</reference>
<evidence type="ECO:0000313" key="3">
    <source>
        <dbReference type="RefSeq" id="XP_030372278.1"/>
    </source>
</evidence>
<keyword evidence="2" id="KW-1185">Reference proteome</keyword>
<name>A0A6J2TB00_DROLE</name>
<dbReference type="AlphaFoldDB" id="A0A6J2TB00"/>